<accession>A0ABX0RXA8</accession>
<evidence type="ECO:0000313" key="1">
    <source>
        <dbReference type="EMBL" id="NIG21617.1"/>
    </source>
</evidence>
<keyword evidence="2" id="KW-1185">Reference proteome</keyword>
<protein>
    <submittedName>
        <fullName evidence="1">Uncharacterized protein</fullName>
    </submittedName>
</protein>
<comment type="caution">
    <text evidence="1">The sequence shown here is derived from an EMBL/GenBank/DDBJ whole genome shotgun (WGS) entry which is preliminary data.</text>
</comment>
<reference evidence="1 2" key="1">
    <citation type="journal article" date="2019" name="bioRxiv">
        <title>Bacteria contribute to plant secondary compound degradation in a generalist herbivore system.</title>
        <authorList>
            <person name="Francoeur C.B."/>
            <person name="Khadempour L."/>
            <person name="Moreira-Soto R.D."/>
            <person name="Gotting K."/>
            <person name="Book A.J."/>
            <person name="Pinto-Tomas A.A."/>
            <person name="Keefover-Ring K."/>
            <person name="Currie C.R."/>
        </authorList>
    </citation>
    <scope>NUCLEOTIDE SEQUENCE [LARGE SCALE GENOMIC DNA]</scope>
    <source>
        <strain evidence="1">Al-1710</strain>
    </source>
</reference>
<organism evidence="1 2">
    <name type="scientific">Candidatus Pantoea communis</name>
    <dbReference type="NCBI Taxonomy" id="2608354"/>
    <lineage>
        <taxon>Bacteria</taxon>
        <taxon>Pseudomonadati</taxon>
        <taxon>Pseudomonadota</taxon>
        <taxon>Gammaproteobacteria</taxon>
        <taxon>Enterobacterales</taxon>
        <taxon>Erwiniaceae</taxon>
        <taxon>Pantoea</taxon>
    </lineage>
</organism>
<gene>
    <name evidence="1" type="ORF">F3J37_23385</name>
</gene>
<evidence type="ECO:0000313" key="2">
    <source>
        <dbReference type="Proteomes" id="UP001515780"/>
    </source>
</evidence>
<dbReference type="Proteomes" id="UP001515780">
    <property type="component" value="Unassembled WGS sequence"/>
</dbReference>
<dbReference type="EMBL" id="VWXC01000023">
    <property type="protein sequence ID" value="NIG21617.1"/>
    <property type="molecule type" value="Genomic_DNA"/>
</dbReference>
<dbReference type="RefSeq" id="WP_166936151.1">
    <property type="nucleotide sequence ID" value="NZ_VWXC01000023.1"/>
</dbReference>
<name>A0ABX0RXA8_9GAMM</name>
<sequence>MKFDFFSFIPHAHKWHNIIVSRKGAVAPTGRAHYSTHIQAQCQRCGERIHKVYYRDISDKQARRWLG</sequence>
<proteinExistence type="predicted"/>